<dbReference type="InterPro" id="IPR029063">
    <property type="entry name" value="SAM-dependent_MTases_sf"/>
</dbReference>
<reference evidence="2" key="1">
    <citation type="submission" date="2023-03" db="EMBL/GenBank/DDBJ databases">
        <authorList>
            <person name="Steffen K."/>
            <person name="Cardenas P."/>
        </authorList>
    </citation>
    <scope>NUCLEOTIDE SEQUENCE</scope>
</reference>
<dbReference type="EMBL" id="CASHTH010004145">
    <property type="protein sequence ID" value="CAI8054104.1"/>
    <property type="molecule type" value="Genomic_DNA"/>
</dbReference>
<protein>
    <recommendedName>
        <fullName evidence="1">Methyltransferase type 11 domain-containing protein</fullName>
    </recommendedName>
</protein>
<dbReference type="InterPro" id="IPR013216">
    <property type="entry name" value="Methyltransf_11"/>
</dbReference>
<evidence type="ECO:0000313" key="3">
    <source>
        <dbReference type="Proteomes" id="UP001174909"/>
    </source>
</evidence>
<dbReference type="GO" id="GO:0008757">
    <property type="term" value="F:S-adenosylmethionine-dependent methyltransferase activity"/>
    <property type="evidence" value="ECO:0007669"/>
    <property type="project" value="InterPro"/>
</dbReference>
<evidence type="ECO:0000313" key="2">
    <source>
        <dbReference type="EMBL" id="CAI8054104.1"/>
    </source>
</evidence>
<sequence length="205" mass="23173">MPEYFGREDESDDSDFYIQPRLVVHIDDVAIAAVGNVFRSLIPPDSVVLDLMSSWRSHWPADHPRSRLAGLGMNDVEMAENPDLDDYIIQDINKNPVLPYEDNTFDAVVITVSVQYLIRPIEVFSEVNRILKPGGIFIVTFSNRMFPTKAVRIWRYSTDRRHIDLVAAYLEEAGDFDEIRGGFTNPETSPPGDPLFAVVANKATD</sequence>
<accession>A0AA35TTV6</accession>
<dbReference type="AlphaFoldDB" id="A0AA35TTV6"/>
<evidence type="ECO:0000259" key="1">
    <source>
        <dbReference type="Pfam" id="PF08241"/>
    </source>
</evidence>
<dbReference type="PANTHER" id="PTHR43036:SF2">
    <property type="entry name" value="OS04G0481300 PROTEIN"/>
    <property type="match status" value="1"/>
</dbReference>
<dbReference type="Pfam" id="PF08241">
    <property type="entry name" value="Methyltransf_11"/>
    <property type="match status" value="1"/>
</dbReference>
<feature type="domain" description="Methyltransferase type 11" evidence="1">
    <location>
        <begin position="85"/>
        <end position="139"/>
    </location>
</feature>
<keyword evidence="3" id="KW-1185">Reference proteome</keyword>
<proteinExistence type="predicted"/>
<organism evidence="2 3">
    <name type="scientific">Geodia barretti</name>
    <name type="common">Barrett's horny sponge</name>
    <dbReference type="NCBI Taxonomy" id="519541"/>
    <lineage>
        <taxon>Eukaryota</taxon>
        <taxon>Metazoa</taxon>
        <taxon>Porifera</taxon>
        <taxon>Demospongiae</taxon>
        <taxon>Heteroscleromorpha</taxon>
        <taxon>Tetractinellida</taxon>
        <taxon>Astrophorina</taxon>
        <taxon>Geodiidae</taxon>
        <taxon>Geodia</taxon>
    </lineage>
</organism>
<dbReference type="Gene3D" id="3.40.50.150">
    <property type="entry name" value="Vaccinia Virus protein VP39"/>
    <property type="match status" value="1"/>
</dbReference>
<gene>
    <name evidence="2" type="ORF">GBAR_LOCUS29566</name>
</gene>
<dbReference type="Proteomes" id="UP001174909">
    <property type="component" value="Unassembled WGS sequence"/>
</dbReference>
<dbReference type="CDD" id="cd02440">
    <property type="entry name" value="AdoMet_MTases"/>
    <property type="match status" value="1"/>
</dbReference>
<comment type="caution">
    <text evidence="2">The sequence shown here is derived from an EMBL/GenBank/DDBJ whole genome shotgun (WGS) entry which is preliminary data.</text>
</comment>
<dbReference type="PANTHER" id="PTHR43036">
    <property type="entry name" value="OSJNBB0011N17.9 PROTEIN"/>
    <property type="match status" value="1"/>
</dbReference>
<dbReference type="SUPFAM" id="SSF53335">
    <property type="entry name" value="S-adenosyl-L-methionine-dependent methyltransferases"/>
    <property type="match status" value="1"/>
</dbReference>
<name>A0AA35TTV6_GEOBA</name>